<keyword evidence="2" id="KW-1185">Reference proteome</keyword>
<dbReference type="Gramene" id="QL07p008290:mrna">
    <property type="protein sequence ID" value="QL07p008290:mrna"/>
    <property type="gene ID" value="QL07p008290"/>
</dbReference>
<organism evidence="1 2">
    <name type="scientific">Quercus lobata</name>
    <name type="common">Valley oak</name>
    <dbReference type="NCBI Taxonomy" id="97700"/>
    <lineage>
        <taxon>Eukaryota</taxon>
        <taxon>Viridiplantae</taxon>
        <taxon>Streptophyta</taxon>
        <taxon>Embryophyta</taxon>
        <taxon>Tracheophyta</taxon>
        <taxon>Spermatophyta</taxon>
        <taxon>Magnoliopsida</taxon>
        <taxon>eudicotyledons</taxon>
        <taxon>Gunneridae</taxon>
        <taxon>Pentapetalae</taxon>
        <taxon>rosids</taxon>
        <taxon>fabids</taxon>
        <taxon>Fagales</taxon>
        <taxon>Fagaceae</taxon>
        <taxon>Quercus</taxon>
    </lineage>
</organism>
<name>A0A7N2M2E8_QUELO</name>
<sequence length="79" mass="9173">MYFITNALVKTNPTKLCLVDHNYQWIINTRTVIEDVSEDAISFHTTEYSFVPFDEFHKYIDLDDPIDVIALAIAVQPPR</sequence>
<accession>A0A7N2M2E8</accession>
<dbReference type="EMBL" id="LRBV02000007">
    <property type="status" value="NOT_ANNOTATED_CDS"/>
    <property type="molecule type" value="Genomic_DNA"/>
</dbReference>
<protein>
    <submittedName>
        <fullName evidence="1">Uncharacterized protein</fullName>
    </submittedName>
</protein>
<reference evidence="1 2" key="1">
    <citation type="journal article" date="2016" name="G3 (Bethesda)">
        <title>First Draft Assembly and Annotation of the Genome of a California Endemic Oak Quercus lobata Nee (Fagaceae).</title>
        <authorList>
            <person name="Sork V.L."/>
            <person name="Fitz-Gibbon S.T."/>
            <person name="Puiu D."/>
            <person name="Crepeau M."/>
            <person name="Gugger P.F."/>
            <person name="Sherman R."/>
            <person name="Stevens K."/>
            <person name="Langley C.H."/>
            <person name="Pellegrini M."/>
            <person name="Salzberg S.L."/>
        </authorList>
    </citation>
    <scope>NUCLEOTIDE SEQUENCE [LARGE SCALE GENOMIC DNA]</scope>
    <source>
        <strain evidence="1 2">cv. SW786</strain>
    </source>
</reference>
<proteinExistence type="predicted"/>
<dbReference type="AlphaFoldDB" id="A0A7N2M2E8"/>
<dbReference type="Proteomes" id="UP000594261">
    <property type="component" value="Chromosome 7"/>
</dbReference>
<dbReference type="InParanoid" id="A0A7N2M2E8"/>
<dbReference type="EnsemblPlants" id="QL07p008290:mrna">
    <property type="protein sequence ID" value="QL07p008290:mrna"/>
    <property type="gene ID" value="QL07p008290"/>
</dbReference>
<evidence type="ECO:0000313" key="1">
    <source>
        <dbReference type="EnsemblPlants" id="QL07p008290:mrna"/>
    </source>
</evidence>
<evidence type="ECO:0000313" key="2">
    <source>
        <dbReference type="Proteomes" id="UP000594261"/>
    </source>
</evidence>
<reference evidence="1" key="2">
    <citation type="submission" date="2021-01" db="UniProtKB">
        <authorList>
            <consortium name="EnsemblPlants"/>
        </authorList>
    </citation>
    <scope>IDENTIFICATION</scope>
</reference>